<dbReference type="InterPro" id="IPR040815">
    <property type="entry name" value="Nas2_N"/>
</dbReference>
<dbReference type="FunCoup" id="A0A067MHN3">
    <property type="interactions" value="701"/>
</dbReference>
<dbReference type="HOGENOM" id="CLU_073146_0_0_1"/>
<evidence type="ECO:0000313" key="7">
    <source>
        <dbReference type="Proteomes" id="UP000027195"/>
    </source>
</evidence>
<dbReference type="SUPFAM" id="SSF50156">
    <property type="entry name" value="PDZ domain-like"/>
    <property type="match status" value="1"/>
</dbReference>
<reference evidence="7" key="1">
    <citation type="journal article" date="2014" name="Proc. Natl. Acad. Sci. U.S.A.">
        <title>Extensive sampling of basidiomycete genomes demonstrates inadequacy of the white-rot/brown-rot paradigm for wood decay fungi.</title>
        <authorList>
            <person name="Riley R."/>
            <person name="Salamov A.A."/>
            <person name="Brown D.W."/>
            <person name="Nagy L.G."/>
            <person name="Floudas D."/>
            <person name="Held B.W."/>
            <person name="Levasseur A."/>
            <person name="Lombard V."/>
            <person name="Morin E."/>
            <person name="Otillar R."/>
            <person name="Lindquist E.A."/>
            <person name="Sun H."/>
            <person name="LaButti K.M."/>
            <person name="Schmutz J."/>
            <person name="Jabbour D."/>
            <person name="Luo H."/>
            <person name="Baker S.E."/>
            <person name="Pisabarro A.G."/>
            <person name="Walton J.D."/>
            <person name="Blanchette R.A."/>
            <person name="Henrissat B."/>
            <person name="Martin F."/>
            <person name="Cullen D."/>
            <person name="Hibbett D.S."/>
            <person name="Grigoriev I.V."/>
        </authorList>
    </citation>
    <scope>NUCLEOTIDE SEQUENCE [LARGE SCALE GENOMIC DNA]</scope>
    <source>
        <strain evidence="7">FD-172 SS1</strain>
    </source>
</reference>
<gene>
    <name evidence="6" type="ORF">BOTBODRAFT_177562</name>
</gene>
<dbReference type="Pfam" id="PF04495">
    <property type="entry name" value="GRASP55_65"/>
    <property type="match status" value="1"/>
</dbReference>
<dbReference type="Gene3D" id="6.10.140.1710">
    <property type="match status" value="1"/>
</dbReference>
<dbReference type="GO" id="GO:0005737">
    <property type="term" value="C:cytoplasm"/>
    <property type="evidence" value="ECO:0007669"/>
    <property type="project" value="TreeGrafter"/>
</dbReference>
<evidence type="ECO:0000259" key="5">
    <source>
        <dbReference type="Pfam" id="PF18265"/>
    </source>
</evidence>
<name>A0A067MHN3_BOTB1</name>
<feature type="region of interest" description="Disordered" evidence="3">
    <location>
        <begin position="104"/>
        <end position="123"/>
    </location>
</feature>
<keyword evidence="1" id="KW-0143">Chaperone</keyword>
<dbReference type="Gene3D" id="2.30.42.10">
    <property type="match status" value="1"/>
</dbReference>
<dbReference type="FunFam" id="2.30.42.10:FF:000107">
    <property type="entry name" value="26S proteasome non-ATPase regulatory subunit 9"/>
    <property type="match status" value="1"/>
</dbReference>
<dbReference type="EMBL" id="KL198061">
    <property type="protein sequence ID" value="KDQ11081.1"/>
    <property type="molecule type" value="Genomic_DNA"/>
</dbReference>
<evidence type="ECO:0000256" key="2">
    <source>
        <dbReference type="ARBA" id="ARBA00068021"/>
    </source>
</evidence>
<protein>
    <recommendedName>
        <fullName evidence="2">Probable 26S proteasome regulatory subunit p27</fullName>
    </recommendedName>
</protein>
<evidence type="ECO:0000313" key="6">
    <source>
        <dbReference type="EMBL" id="KDQ11081.1"/>
    </source>
</evidence>
<evidence type="ECO:0000259" key="4">
    <source>
        <dbReference type="Pfam" id="PF04495"/>
    </source>
</evidence>
<sequence length="215" mass="23334">MSSQETDETSSQTPQQAALVLMAQKDAIQAEIERNLSILSANASTLHSPLLDPEGFPRADIDIVAVRRARVRIIELRNDLTAIMDKIKIALEAVYQRKEMDGPVNVGQHADAPGQAAEQQKQDVPKPFARVDGVLPQSPASVAGLKREDLIVRFGELTSASFTSGLQPLAAYVTSHENQPMEISVKRGSQNFTLKFTPRSGWGGRGLLGCHVVPV</sequence>
<dbReference type="PANTHER" id="PTHR12651">
    <property type="entry name" value="26S PROTEASOME NON-ATPASE REGULATORY SUBUNIT 9"/>
    <property type="match status" value="1"/>
</dbReference>
<dbReference type="PANTHER" id="PTHR12651:SF1">
    <property type="entry name" value="26S PROTEASOME NON-ATPASE REGULATORY SUBUNIT 9"/>
    <property type="match status" value="1"/>
</dbReference>
<dbReference type="GO" id="GO:0070682">
    <property type="term" value="P:proteasome regulatory particle assembly"/>
    <property type="evidence" value="ECO:0007669"/>
    <property type="project" value="InterPro"/>
</dbReference>
<keyword evidence="7" id="KW-1185">Reference proteome</keyword>
<dbReference type="Pfam" id="PF18265">
    <property type="entry name" value="Nas2_N"/>
    <property type="match status" value="1"/>
</dbReference>
<dbReference type="GO" id="GO:0005634">
    <property type="term" value="C:nucleus"/>
    <property type="evidence" value="ECO:0007669"/>
    <property type="project" value="TreeGrafter"/>
</dbReference>
<dbReference type="OrthoDB" id="72325at2759"/>
<proteinExistence type="predicted"/>
<dbReference type="InParanoid" id="A0A067MHN3"/>
<dbReference type="InterPro" id="IPR036034">
    <property type="entry name" value="PDZ_sf"/>
</dbReference>
<evidence type="ECO:0000256" key="3">
    <source>
        <dbReference type="SAM" id="MobiDB-lite"/>
    </source>
</evidence>
<dbReference type="Proteomes" id="UP000027195">
    <property type="component" value="Unassembled WGS sequence"/>
</dbReference>
<organism evidence="6 7">
    <name type="scientific">Botryobasidium botryosum (strain FD-172 SS1)</name>
    <dbReference type="NCBI Taxonomy" id="930990"/>
    <lineage>
        <taxon>Eukaryota</taxon>
        <taxon>Fungi</taxon>
        <taxon>Dikarya</taxon>
        <taxon>Basidiomycota</taxon>
        <taxon>Agaricomycotina</taxon>
        <taxon>Agaricomycetes</taxon>
        <taxon>Cantharellales</taxon>
        <taxon>Botryobasidiaceae</taxon>
        <taxon>Botryobasidium</taxon>
    </lineage>
</organism>
<accession>A0A067MHN3</accession>
<evidence type="ECO:0000256" key="1">
    <source>
        <dbReference type="ARBA" id="ARBA00023186"/>
    </source>
</evidence>
<dbReference type="InterPro" id="IPR024958">
    <property type="entry name" value="GRASP_PDZ"/>
</dbReference>
<feature type="domain" description="Nas2 N-terminal" evidence="5">
    <location>
        <begin position="21"/>
        <end position="96"/>
    </location>
</feature>
<dbReference type="AlphaFoldDB" id="A0A067MHN3"/>
<dbReference type="InterPro" id="IPR035269">
    <property type="entry name" value="PSMD9"/>
</dbReference>
<dbReference type="STRING" id="930990.A0A067MHN3"/>
<feature type="domain" description="PDZ GRASP-type" evidence="4">
    <location>
        <begin position="126"/>
        <end position="212"/>
    </location>
</feature>